<protein>
    <submittedName>
        <fullName evidence="1">Phage protein D</fullName>
    </submittedName>
</protein>
<dbReference type="EMBL" id="CYXM01000001">
    <property type="protein sequence ID" value="CUM73062.1"/>
    <property type="molecule type" value="Genomic_DNA"/>
</dbReference>
<accession>A0A173R5D8</accession>
<evidence type="ECO:0000313" key="1">
    <source>
        <dbReference type="EMBL" id="CUM73062.1"/>
    </source>
</evidence>
<sequence>MNLYYNGVDIYGDVSVNYCVHEMFAEKQADTLVIRFNDTKGTWSKWQPAEGDTVQFKEGASDTGKMFVHSMKPENGLFTIRAMSMPKSGKTKKSKSWEGVRFLQLANEFAGNHGLTFQNYGCTDQVYPYIKQDNETDFALFHRLCTLEGCQMLIFDGKLLAYNEQYIEGQTPAGSLSVDENGVFSYEDNRGGMYGSCEIASGSYSGKFIADSSNSSVLRPAVPVQVTSNAEAARFAKGLLRNANKFARSGYFSKSLMTGYAAASILTLSTPRATMWDGTVFVYKVRHDFVGNKSTIYFRHILEGY</sequence>
<dbReference type="RefSeq" id="WP_055236840.1">
    <property type="nucleotide sequence ID" value="NZ_CYXM01000001.1"/>
</dbReference>
<name>A0A173R5D8_9FIRM</name>
<organism evidence="1 2">
    <name type="scientific">Agathobacter rectalis</name>
    <dbReference type="NCBI Taxonomy" id="39491"/>
    <lineage>
        <taxon>Bacteria</taxon>
        <taxon>Bacillati</taxon>
        <taxon>Bacillota</taxon>
        <taxon>Clostridia</taxon>
        <taxon>Lachnospirales</taxon>
        <taxon>Lachnospiraceae</taxon>
        <taxon>Agathobacter</taxon>
    </lineage>
</organism>
<dbReference type="AlphaFoldDB" id="A0A173R5D8"/>
<gene>
    <name evidence="1" type="ORF">ERS852580_00279</name>
</gene>
<evidence type="ECO:0000313" key="2">
    <source>
        <dbReference type="Proteomes" id="UP000095673"/>
    </source>
</evidence>
<dbReference type="Proteomes" id="UP000095673">
    <property type="component" value="Unassembled WGS sequence"/>
</dbReference>
<dbReference type="OrthoDB" id="9815473at2"/>
<dbReference type="SUPFAM" id="SSF69279">
    <property type="entry name" value="Phage tail proteins"/>
    <property type="match status" value="1"/>
</dbReference>
<reference evidence="1 2" key="1">
    <citation type="submission" date="2015-09" db="EMBL/GenBank/DDBJ databases">
        <authorList>
            <consortium name="Pathogen Informatics"/>
        </authorList>
    </citation>
    <scope>NUCLEOTIDE SEQUENCE [LARGE SCALE GENOMIC DNA]</scope>
    <source>
        <strain evidence="1 2">2789STDY5834968</strain>
    </source>
</reference>
<proteinExistence type="predicted"/>